<dbReference type="Pfam" id="PF00179">
    <property type="entry name" value="UQ_con"/>
    <property type="match status" value="1"/>
</dbReference>
<dbReference type="InterPro" id="IPR016135">
    <property type="entry name" value="UBQ-conjugating_enzyme/RWD"/>
</dbReference>
<dbReference type="OrthoDB" id="9993688at2759"/>
<dbReference type="PROSITE" id="PS00183">
    <property type="entry name" value="UBC_1"/>
    <property type="match status" value="1"/>
</dbReference>
<proteinExistence type="inferred from homology"/>
<dbReference type="FunFam" id="3.10.110.10:FF:000037">
    <property type="entry name" value="ubiquitin-conjugating enzyme E2 27"/>
    <property type="match status" value="1"/>
</dbReference>
<evidence type="ECO:0000313" key="12">
    <source>
        <dbReference type="Proteomes" id="UP000095728"/>
    </source>
</evidence>
<evidence type="ECO:0000259" key="10">
    <source>
        <dbReference type="PROSITE" id="PS50127"/>
    </source>
</evidence>
<evidence type="ECO:0000313" key="11">
    <source>
        <dbReference type="EMBL" id="OEJ80640.1"/>
    </source>
</evidence>
<organism evidence="11 12">
    <name type="scientific">Hanseniaspora osmophila</name>
    <dbReference type="NCBI Taxonomy" id="56408"/>
    <lineage>
        <taxon>Eukaryota</taxon>
        <taxon>Fungi</taxon>
        <taxon>Dikarya</taxon>
        <taxon>Ascomycota</taxon>
        <taxon>Saccharomycotina</taxon>
        <taxon>Saccharomycetes</taxon>
        <taxon>Saccharomycodales</taxon>
        <taxon>Saccharomycodaceae</taxon>
        <taxon>Hanseniaspora</taxon>
    </lineage>
</organism>
<evidence type="ECO:0000256" key="1">
    <source>
        <dbReference type="ARBA" id="ARBA00012486"/>
    </source>
</evidence>
<keyword evidence="12" id="KW-1185">Reference proteome</keyword>
<feature type="active site" description="Glycyl thioester intermediate" evidence="8">
    <location>
        <position position="88"/>
    </location>
</feature>
<evidence type="ECO:0000256" key="5">
    <source>
        <dbReference type="ARBA" id="ARBA00022840"/>
    </source>
</evidence>
<dbReference type="Pfam" id="PF09288">
    <property type="entry name" value="UBA_3"/>
    <property type="match status" value="1"/>
</dbReference>
<dbReference type="EMBL" id="LPNM01000011">
    <property type="protein sequence ID" value="OEJ80640.1"/>
    <property type="molecule type" value="Genomic_DNA"/>
</dbReference>
<evidence type="ECO:0000256" key="3">
    <source>
        <dbReference type="ARBA" id="ARBA00022741"/>
    </source>
</evidence>
<dbReference type="PANTHER" id="PTHR24068">
    <property type="entry name" value="UBIQUITIN-CONJUGATING ENZYME E2"/>
    <property type="match status" value="1"/>
</dbReference>
<evidence type="ECO:0000256" key="2">
    <source>
        <dbReference type="ARBA" id="ARBA00022679"/>
    </source>
</evidence>
<dbReference type="Gene3D" id="1.10.8.10">
    <property type="entry name" value="DNA helicase RuvA subunit, C-terminal domain"/>
    <property type="match status" value="1"/>
</dbReference>
<evidence type="ECO:0000256" key="7">
    <source>
        <dbReference type="ARBA" id="ARBA00077197"/>
    </source>
</evidence>
<name>A0A1E5R175_9ASCO</name>
<dbReference type="CDD" id="cd23800">
    <property type="entry name" value="UBCc_UBE2K"/>
    <property type="match status" value="1"/>
</dbReference>
<dbReference type="SMART" id="SM00212">
    <property type="entry name" value="UBCc"/>
    <property type="match status" value="1"/>
</dbReference>
<dbReference type="FunCoup" id="A0A1E5R175">
    <property type="interactions" value="1177"/>
</dbReference>
<feature type="domain" description="UBC core" evidence="10">
    <location>
        <begin position="2"/>
        <end position="150"/>
    </location>
</feature>
<dbReference type="AlphaFoldDB" id="A0A1E5R175"/>
<gene>
    <name evidence="11" type="ORF">AWRI3579_g4307</name>
</gene>
<accession>A0A1E5R175</accession>
<dbReference type="Gene3D" id="3.10.110.10">
    <property type="entry name" value="Ubiquitin Conjugating Enzyme"/>
    <property type="match status" value="1"/>
</dbReference>
<evidence type="ECO:0000256" key="8">
    <source>
        <dbReference type="PROSITE-ProRule" id="PRU10133"/>
    </source>
</evidence>
<dbReference type="SUPFAM" id="SSF54495">
    <property type="entry name" value="UBC-like"/>
    <property type="match status" value="1"/>
</dbReference>
<dbReference type="InterPro" id="IPR000608">
    <property type="entry name" value="UBC"/>
</dbReference>
<dbReference type="GO" id="GO:0005524">
    <property type="term" value="F:ATP binding"/>
    <property type="evidence" value="ECO:0007669"/>
    <property type="project" value="UniProtKB-UniRule"/>
</dbReference>
<comment type="similarity">
    <text evidence="9">Belongs to the ubiquitin-conjugating enzyme family.</text>
</comment>
<protein>
    <recommendedName>
        <fullName evidence="6">Ubiquitin-conjugating enzyme E2 1</fullName>
        <ecNumber evidence="1">2.3.2.23</ecNumber>
    </recommendedName>
    <alternativeName>
        <fullName evidence="7">E2 ubiquitin-conjugating enzyme 1</fullName>
    </alternativeName>
</protein>
<keyword evidence="3 9" id="KW-0547">Nucleotide-binding</keyword>
<sequence length="218" mass="24334">MSTAKRLLREITSVKEDPEANITLSFNNESDIYKLTGSFLGPPDTPYEGGIFLVDINVPTDYPFKPPKMQFKTKIYHPNISSVTGAICLDILKDAWSPVITLKSALISLQALLQSPEPNDPQDAEVARHYIKDKEGFEKTARLWTKLYATNKTSTNEGQDYTEADLYGIDSDLCSIFLAKGYPLSNIVTVIRRAGIKKIADLDATVQSRIEDQLQKES</sequence>
<comment type="caution">
    <text evidence="11">The sequence shown here is derived from an EMBL/GenBank/DDBJ whole genome shotgun (WGS) entry which is preliminary data.</text>
</comment>
<evidence type="ECO:0000256" key="4">
    <source>
        <dbReference type="ARBA" id="ARBA00022786"/>
    </source>
</evidence>
<dbReference type="SUPFAM" id="SSF46934">
    <property type="entry name" value="UBA-like"/>
    <property type="match status" value="1"/>
</dbReference>
<keyword evidence="2" id="KW-0808">Transferase</keyword>
<dbReference type="GO" id="GO:0061631">
    <property type="term" value="F:ubiquitin conjugating enzyme activity"/>
    <property type="evidence" value="ECO:0007669"/>
    <property type="project" value="UniProtKB-EC"/>
</dbReference>
<dbReference type="InParanoid" id="A0A1E5R175"/>
<keyword evidence="5 9" id="KW-0067">ATP-binding</keyword>
<reference evidence="12" key="1">
    <citation type="journal article" date="2016" name="Genome Announc.">
        <title>Genome sequences of three species of Hanseniaspora isolated from spontaneous wine fermentations.</title>
        <authorList>
            <person name="Sternes P.R."/>
            <person name="Lee D."/>
            <person name="Kutyna D.R."/>
            <person name="Borneman A.R."/>
        </authorList>
    </citation>
    <scope>NUCLEOTIDE SEQUENCE [LARGE SCALE GENOMIC DNA]</scope>
    <source>
        <strain evidence="12">AWRI3579</strain>
    </source>
</reference>
<dbReference type="InterPro" id="IPR009060">
    <property type="entry name" value="UBA-like_sf"/>
</dbReference>
<keyword evidence="4 9" id="KW-0833">Ubl conjugation pathway</keyword>
<dbReference type="PROSITE" id="PS50127">
    <property type="entry name" value="UBC_2"/>
    <property type="match status" value="1"/>
</dbReference>
<evidence type="ECO:0000256" key="9">
    <source>
        <dbReference type="RuleBase" id="RU362109"/>
    </source>
</evidence>
<dbReference type="Proteomes" id="UP000095728">
    <property type="component" value="Unassembled WGS sequence"/>
</dbReference>
<dbReference type="EC" id="2.3.2.23" evidence="1"/>
<dbReference type="InterPro" id="IPR015368">
    <property type="entry name" value="UBA_C_fun"/>
</dbReference>
<dbReference type="STRING" id="56408.A0A1E5R175"/>
<evidence type="ECO:0000256" key="6">
    <source>
        <dbReference type="ARBA" id="ARBA00072431"/>
    </source>
</evidence>
<dbReference type="InterPro" id="IPR023313">
    <property type="entry name" value="UBQ-conjugating_AS"/>
</dbReference>